<reference evidence="2" key="1">
    <citation type="submission" date="2019-11" db="EMBL/GenBank/DDBJ databases">
        <title>Genomes of ocular Pseudomonas aeruginosa isolates.</title>
        <authorList>
            <person name="Khan M."/>
            <person name="Rice S.A."/>
            <person name="Willcox M.D.P."/>
            <person name="Stapleton F."/>
        </authorList>
    </citation>
    <scope>NUCLEOTIDE SEQUENCE</scope>
    <source>
        <strain evidence="2">PA206</strain>
    </source>
</reference>
<feature type="transmembrane region" description="Helical" evidence="1">
    <location>
        <begin position="116"/>
        <end position="136"/>
    </location>
</feature>
<dbReference type="InterPro" id="IPR010266">
    <property type="entry name" value="NnrS"/>
</dbReference>
<dbReference type="AlphaFoldDB" id="A0A6A9JWX3"/>
<organism evidence="2">
    <name type="scientific">Pseudomonas aeruginosa</name>
    <dbReference type="NCBI Taxonomy" id="287"/>
    <lineage>
        <taxon>Bacteria</taxon>
        <taxon>Pseudomonadati</taxon>
        <taxon>Pseudomonadota</taxon>
        <taxon>Gammaproteobacteria</taxon>
        <taxon>Pseudomonadales</taxon>
        <taxon>Pseudomonadaceae</taxon>
        <taxon>Pseudomonas</taxon>
    </lineage>
</organism>
<feature type="transmembrane region" description="Helical" evidence="1">
    <location>
        <begin position="148"/>
        <end position="169"/>
    </location>
</feature>
<dbReference type="Pfam" id="PF05940">
    <property type="entry name" value="NnrS"/>
    <property type="match status" value="1"/>
</dbReference>
<gene>
    <name evidence="2" type="ORF">GNQ20_22055</name>
</gene>
<evidence type="ECO:0000256" key="1">
    <source>
        <dbReference type="SAM" id="Phobius"/>
    </source>
</evidence>
<keyword evidence="1" id="KW-1133">Transmembrane helix</keyword>
<comment type="caution">
    <text evidence="2">The sequence shown here is derived from an EMBL/GenBank/DDBJ whole genome shotgun (WGS) entry which is preliminary data.</text>
</comment>
<sequence>MSGRARLASVLLCGYRPFFLLAGASAPLLMLPWLLLLNGGGLSVWQPPGGVVLWHVHELLFGFAGAAIAGFALTAVPEFTHTRAAAGRPLLLLVLAWLLARLAYPLAALWPAFPGLWPAALCNLAFWIGLLAQLCPSLWRDPGRPHMSFAWVIVALALLQIGFFAAPFGGGDPMAWLRAATGALMLLIVVATSRISMSVVNGRIEEGRPGAPAPTAIYLARPPRRYLAMFCIAACSASELFLGQTPGTGWTALAASAAMFNLLNDWHVGRPLFNRWALLLYASYWLVALGYGAMGAAWLGAPFAVSSGRHLLTGGALSLAIFAVMSMVGRIHSGRWLDRRPWLPLCAGALLLAALLRAWAGLPGAPGALLFGLAGILWSAAFVLYLVHAWPCLAAPREDGQTGCTPPRGAMRNEAADCA</sequence>
<feature type="transmembrane region" description="Helical" evidence="1">
    <location>
        <begin position="311"/>
        <end position="329"/>
    </location>
</feature>
<dbReference type="EMBL" id="WOAJ01000010">
    <property type="protein sequence ID" value="MUI60494.1"/>
    <property type="molecule type" value="Genomic_DNA"/>
</dbReference>
<feature type="transmembrane region" description="Helical" evidence="1">
    <location>
        <begin position="175"/>
        <end position="193"/>
    </location>
</feature>
<proteinExistence type="predicted"/>
<feature type="transmembrane region" description="Helical" evidence="1">
    <location>
        <begin position="12"/>
        <end position="36"/>
    </location>
</feature>
<evidence type="ECO:0000313" key="2">
    <source>
        <dbReference type="EMBL" id="MUI60494.1"/>
    </source>
</evidence>
<protein>
    <submittedName>
        <fullName evidence="2">NnrS family protein</fullName>
    </submittedName>
</protein>
<feature type="transmembrane region" description="Helical" evidence="1">
    <location>
        <begin position="341"/>
        <end position="362"/>
    </location>
</feature>
<feature type="transmembrane region" description="Helical" evidence="1">
    <location>
        <begin position="56"/>
        <end position="77"/>
    </location>
</feature>
<keyword evidence="1" id="KW-0472">Membrane</keyword>
<feature type="transmembrane region" description="Helical" evidence="1">
    <location>
        <begin position="89"/>
        <end position="110"/>
    </location>
</feature>
<accession>A0A6A9JWX3</accession>
<dbReference type="RefSeq" id="WP_023518422.1">
    <property type="nucleotide sequence ID" value="NZ_CP012679.1"/>
</dbReference>
<keyword evidence="1" id="KW-0812">Transmembrane</keyword>
<feature type="transmembrane region" description="Helical" evidence="1">
    <location>
        <begin position="278"/>
        <end position="299"/>
    </location>
</feature>
<feature type="transmembrane region" description="Helical" evidence="1">
    <location>
        <begin position="368"/>
        <end position="387"/>
    </location>
</feature>
<name>A0A6A9JWX3_PSEAI</name>